<dbReference type="EMBL" id="MH727550">
    <property type="protein sequence ID" value="AYB69430.1"/>
    <property type="molecule type" value="Genomic_DNA"/>
</dbReference>
<evidence type="ECO:0000313" key="2">
    <source>
        <dbReference type="EMBL" id="AYB69430.1"/>
    </source>
</evidence>
<gene>
    <name evidence="2" type="primary">1</name>
    <name evidence="2" type="ORF">JUICEBOX_1</name>
</gene>
<keyword evidence="3" id="KW-1185">Reference proteome</keyword>
<dbReference type="Proteomes" id="UP000281572">
    <property type="component" value="Segment"/>
</dbReference>
<accession>A0A385UEU1</accession>
<dbReference type="GeneID" id="55003901"/>
<sequence length="206" mass="22027">MRSTCETCGETLPIQRAGRPPKYCSSPCRQAGYRARKRRQLPPEMVAADRWVAAEGKRPMTADGRAASSTDPSTWGPRAGVADGPNGFMLGAGFACIDLDGCVGVDGRVEPWARAILATVPDAFVERSVSGRGLHVFGLLPEGPGRNLGRAEYYSKSRFIRVTGNVHRQGVLVALSPAIAEIHRQHAAGQIPQRRGAARRRAAAAA</sequence>
<dbReference type="KEGG" id="vg:55003901"/>
<proteinExistence type="predicted"/>
<name>A0A385UEU1_9CAUD</name>
<feature type="region of interest" description="Disordered" evidence="1">
    <location>
        <begin position="57"/>
        <end position="78"/>
    </location>
</feature>
<evidence type="ECO:0008006" key="4">
    <source>
        <dbReference type="Google" id="ProtNLM"/>
    </source>
</evidence>
<protein>
    <recommendedName>
        <fullName evidence="4">DNA primase</fullName>
    </recommendedName>
</protein>
<evidence type="ECO:0000256" key="1">
    <source>
        <dbReference type="SAM" id="MobiDB-lite"/>
    </source>
</evidence>
<organism evidence="2 3">
    <name type="scientific">Corynebacterium phage Juicebox</name>
    <dbReference type="NCBI Taxonomy" id="2301600"/>
    <lineage>
        <taxon>Viruses</taxon>
        <taxon>Duplodnaviria</taxon>
        <taxon>Heunggongvirae</taxon>
        <taxon>Uroviricota</taxon>
        <taxon>Caudoviricetes</taxon>
        <taxon>Juiceboxvirus</taxon>
        <taxon>Juiceboxvirus juicebox</taxon>
    </lineage>
</organism>
<evidence type="ECO:0000313" key="3">
    <source>
        <dbReference type="Proteomes" id="UP000281572"/>
    </source>
</evidence>
<dbReference type="RefSeq" id="YP_009812770.1">
    <property type="nucleotide sequence ID" value="NC_048070.1"/>
</dbReference>
<reference evidence="3" key="1">
    <citation type="submission" date="2018-08" db="EMBL/GenBank/DDBJ databases">
        <authorList>
            <person name="Pathak A."/>
            <person name="Staton O.A."/>
            <person name="Aldaher A.R."/>
            <person name="Baird K.M."/>
            <person name="Borah A."/>
            <person name="Haggard G.E."/>
            <person name="Meesala S."/>
            <person name="Nealy S.L."/>
            <person name="Ramdas R."/>
            <person name="Rocha M."/>
            <person name="Sristi D."/>
            <person name="Thukral S."/>
            <person name="Walls C.E."/>
            <person name="Waqas M."/>
            <person name="Williams M.R."/>
            <person name="Winters A.K."/>
            <person name="Sahawneh K.J."/>
            <person name="Monti D.L."/>
            <person name="Garlena R.A."/>
            <person name="Russell D.A."/>
            <person name="Pope W.H."/>
            <person name="Jacobs-Sera D."/>
            <person name="Hatfull G.F."/>
        </authorList>
    </citation>
    <scope>NUCLEOTIDE SEQUENCE [LARGE SCALE GENOMIC DNA]</scope>
</reference>